<organism evidence="7">
    <name type="scientific">Aceria tosichella</name>
    <name type="common">wheat curl mite</name>
    <dbReference type="NCBI Taxonomy" id="561515"/>
    <lineage>
        <taxon>Eukaryota</taxon>
        <taxon>Metazoa</taxon>
        <taxon>Ecdysozoa</taxon>
        <taxon>Arthropoda</taxon>
        <taxon>Chelicerata</taxon>
        <taxon>Arachnida</taxon>
        <taxon>Acari</taxon>
        <taxon>Acariformes</taxon>
        <taxon>Trombidiformes</taxon>
        <taxon>Prostigmata</taxon>
        <taxon>Eupodina</taxon>
        <taxon>Eriophyoidea</taxon>
        <taxon>Eriophyidae</taxon>
        <taxon>Eriophyinae</taxon>
        <taxon>Aceriini</taxon>
        <taxon>Aceria</taxon>
    </lineage>
</organism>
<feature type="compositionally biased region" description="Basic and acidic residues" evidence="6">
    <location>
        <begin position="1"/>
        <end position="10"/>
    </location>
</feature>
<comment type="subcellular location">
    <subcellularLocation>
        <location evidence="1">Nucleus</location>
    </subcellularLocation>
</comment>
<feature type="compositionally biased region" description="Basic and acidic residues" evidence="6">
    <location>
        <begin position="551"/>
        <end position="569"/>
    </location>
</feature>
<evidence type="ECO:0000256" key="5">
    <source>
        <dbReference type="SAM" id="Coils"/>
    </source>
</evidence>
<evidence type="ECO:0000256" key="2">
    <source>
        <dbReference type="ARBA" id="ARBA00010391"/>
    </source>
</evidence>
<sequence length="936" mass="105723">MTNLDQKDPTDGQNDGNQRTDVQSYLISRYRDALKSGDKSFAKSCLLSTRLFSVDDPNVTNEIYVMAKADGDISEAAKCFANMFENLFTSAQSADNRTSETLAVANQMKEEIRLLLNELKNQHLKLRSAPTAPSGSQSPLLSPRLRMSSEDRTLCRDSVLRLDKHLNSTNKSLFYQQLFDHLSQDVRRNILNHSVDNCDNPFERCRFMMLSISLFNDNVATHGHRLIRTLIDLSQATKDKSSNDCDKTLGTPRPQSMCQYARRMLILDAIPLIFNLPESLNLEFDLDKLFQQTINYYSEFCLERAAEEYEFEELHEGLKKAIAARILAKDLNFPAHEETIEENLNVSMNLLFDRFLHEFSNDTATIGNLKKLRQLVVGKSGHRSIPFEQISELMAELELENDIPENILFDLGKDDSSSSGQTTAATPPPKSRGRPKKVQPTVIVSPDDGVRRHLQRKAKEALFIFTSILQHMFVNSSIYLRQTRSRIVLSFDNPLARQIETEISKSSSQRSSRTKNLASETTGVSPSKKLKTDHQSSNENIKLSALDTVDDPDKKQEKEDSPLNSEHSKKMDREIVETLREVHKCIVFLKTTSATFEKLFSRFLTTHNSHNLNWFMRVHVDCMIISKDFDSATSLLDKITINQNELNVKKERDPMELSTLTVSTGTSPSVEVYHLRALTQMVSCNIHLLDKDSTLKNIANLLSTIKQSGLIANDENYSTGNVIDEYRVIFADSEEQAMGYLFFDALSILRYIVVVLMDILKRYVTHPNPNSDSMIGHAIVLSQVDWPEQIQTYDSCIAWIRANKPKSTTPQCLSALTKFTYPDFFNYIFDPNILEDFMALLNEGITLDIKNSRQGSTATSPSNSQLNNTSTASSRSSGGSTRSGKAITTRGVNKTFKDDLKVTLIAQMKNSSALVPLDTIADFVQTSLVPYLMSIR</sequence>
<protein>
    <recommendedName>
        <fullName evidence="3">Integrator complex subunit 10</fullName>
    </recommendedName>
</protein>
<dbReference type="GO" id="GO:0032039">
    <property type="term" value="C:integrator complex"/>
    <property type="evidence" value="ECO:0007669"/>
    <property type="project" value="InterPro"/>
</dbReference>
<dbReference type="PANTHER" id="PTHR16055:SF2">
    <property type="entry name" value="INTEGRATOR COMPLEX SUBUNIT 10"/>
    <property type="match status" value="1"/>
</dbReference>
<feature type="compositionally biased region" description="Polar residues" evidence="6">
    <location>
        <begin position="514"/>
        <end position="525"/>
    </location>
</feature>
<gene>
    <name evidence="7" type="ORF">g.17195</name>
</gene>
<reference evidence="7" key="1">
    <citation type="submission" date="2018-10" db="EMBL/GenBank/DDBJ databases">
        <title>Transcriptome assembly of Aceria tosichella (Wheat curl mite) Type 2.</title>
        <authorList>
            <person name="Scully E.D."/>
            <person name="Geib S.M."/>
            <person name="Palmer N.A."/>
            <person name="Gupta A.K."/>
            <person name="Sarath G."/>
            <person name="Tatineni S."/>
        </authorList>
    </citation>
    <scope>NUCLEOTIDE SEQUENCE</scope>
    <source>
        <strain evidence="7">LincolnNE</strain>
    </source>
</reference>
<evidence type="ECO:0000256" key="4">
    <source>
        <dbReference type="ARBA" id="ARBA00023242"/>
    </source>
</evidence>
<keyword evidence="4" id="KW-0539">Nucleus</keyword>
<feature type="compositionally biased region" description="Polar residues" evidence="6">
    <location>
        <begin position="11"/>
        <end position="21"/>
    </location>
</feature>
<evidence type="ECO:0000313" key="7">
    <source>
        <dbReference type="EMBL" id="MDE47036.1"/>
    </source>
</evidence>
<feature type="region of interest" description="Disordered" evidence="6">
    <location>
        <begin position="852"/>
        <end position="888"/>
    </location>
</feature>
<keyword evidence="5" id="KW-0175">Coiled coil</keyword>
<comment type="similarity">
    <text evidence="2">Belongs to the Integrator subunit 10 family.</text>
</comment>
<feature type="region of interest" description="Disordered" evidence="6">
    <location>
        <begin position="1"/>
        <end position="21"/>
    </location>
</feature>
<proteinExistence type="inferred from homology"/>
<feature type="region of interest" description="Disordered" evidence="6">
    <location>
        <begin position="502"/>
        <end position="569"/>
    </location>
</feature>
<feature type="compositionally biased region" description="Polar residues" evidence="6">
    <location>
        <begin position="852"/>
        <end position="868"/>
    </location>
</feature>
<evidence type="ECO:0000256" key="1">
    <source>
        <dbReference type="ARBA" id="ARBA00004123"/>
    </source>
</evidence>
<accession>A0A6G1S950</accession>
<name>A0A6G1S950_9ACAR</name>
<evidence type="ECO:0000256" key="6">
    <source>
        <dbReference type="SAM" id="MobiDB-lite"/>
    </source>
</evidence>
<feature type="coiled-coil region" evidence="5">
    <location>
        <begin position="102"/>
        <end position="129"/>
    </location>
</feature>
<dbReference type="InterPro" id="IPR026164">
    <property type="entry name" value="Int_cplx_su10"/>
</dbReference>
<dbReference type="EMBL" id="GGYP01002265">
    <property type="protein sequence ID" value="MDE47036.1"/>
    <property type="molecule type" value="Transcribed_RNA"/>
</dbReference>
<dbReference type="GO" id="GO:0016180">
    <property type="term" value="P:snRNA processing"/>
    <property type="evidence" value="ECO:0007669"/>
    <property type="project" value="InterPro"/>
</dbReference>
<dbReference type="AlphaFoldDB" id="A0A6G1S950"/>
<feature type="compositionally biased region" description="Low complexity" evidence="6">
    <location>
        <begin position="869"/>
        <end position="884"/>
    </location>
</feature>
<dbReference type="PANTHER" id="PTHR16055">
    <property type="entry name" value="INTEGRATOR COMPLEX SUBUNIT 10"/>
    <property type="match status" value="1"/>
</dbReference>
<feature type="region of interest" description="Disordered" evidence="6">
    <location>
        <begin position="410"/>
        <end position="450"/>
    </location>
</feature>
<evidence type="ECO:0000256" key="3">
    <source>
        <dbReference type="ARBA" id="ARBA00016811"/>
    </source>
</evidence>